<organism evidence="2 3">
    <name type="scientific">Dyadobacter arcticus</name>
    <dbReference type="NCBI Taxonomy" id="1078754"/>
    <lineage>
        <taxon>Bacteria</taxon>
        <taxon>Pseudomonadati</taxon>
        <taxon>Bacteroidota</taxon>
        <taxon>Cytophagia</taxon>
        <taxon>Cytophagales</taxon>
        <taxon>Spirosomataceae</taxon>
        <taxon>Dyadobacter</taxon>
    </lineage>
</organism>
<feature type="domain" description="Glycosyltransferase subfamily 4-like N-terminal" evidence="1">
    <location>
        <begin position="12"/>
        <end position="165"/>
    </location>
</feature>
<protein>
    <submittedName>
        <fullName evidence="2">Glycosyltransferase involved in cell wall biosynthesis</fullName>
    </submittedName>
</protein>
<sequence length="367" mass="42130">MRILHIVTLAEIGGAQSVVLNLAKESAVFGNQVMVASSVKGELWNLLPKEVLQWKIPSLKRSIRLGDDLRVIRELRKINITFRPDVIHLHSSKIGVLGRLAFPTQKIVYTVHGFDSIRLAFRKFLYLEKLLQTRSKHIVGVSKYDVNNLMAEGIKSNVKCIYNGISDFFQFHKEKETELDEELRHAIQSKKGFKVLCIARISAQKKFDLFCEVAEQMKDYPVHFFWIGNKEQVYDTPENVHCLGQVENAHRFLKYVDLFMLPSNYEGMPVSIIEALCYSVPVVASNVGGIPEMLNGRNGVALKNDRSTFVSAISEYIENKDLLDSSRFEARKSYENFFTIRIMFEAYMKLYESIYSENHPLLVHSIL</sequence>
<dbReference type="PANTHER" id="PTHR45947">
    <property type="entry name" value="SULFOQUINOVOSYL TRANSFERASE SQD2"/>
    <property type="match status" value="1"/>
</dbReference>
<dbReference type="EMBL" id="JAASQJ010000006">
    <property type="protein sequence ID" value="NIJ55753.1"/>
    <property type="molecule type" value="Genomic_DNA"/>
</dbReference>
<dbReference type="Gene3D" id="3.40.50.2000">
    <property type="entry name" value="Glycogen Phosphorylase B"/>
    <property type="match status" value="2"/>
</dbReference>
<evidence type="ECO:0000259" key="1">
    <source>
        <dbReference type="Pfam" id="PF13439"/>
    </source>
</evidence>
<dbReference type="InterPro" id="IPR028098">
    <property type="entry name" value="Glyco_trans_4-like_N"/>
</dbReference>
<name>A0ABX0UTL9_9BACT</name>
<accession>A0ABX0UTL9</accession>
<dbReference type="Proteomes" id="UP001179181">
    <property type="component" value="Unassembled WGS sequence"/>
</dbReference>
<gene>
    <name evidence="2" type="ORF">FHS68_004946</name>
</gene>
<proteinExistence type="predicted"/>
<dbReference type="Pfam" id="PF13439">
    <property type="entry name" value="Glyco_transf_4"/>
    <property type="match status" value="1"/>
</dbReference>
<dbReference type="PANTHER" id="PTHR45947:SF3">
    <property type="entry name" value="SULFOQUINOVOSYL TRANSFERASE SQD2"/>
    <property type="match status" value="1"/>
</dbReference>
<evidence type="ECO:0000313" key="3">
    <source>
        <dbReference type="Proteomes" id="UP001179181"/>
    </source>
</evidence>
<comment type="caution">
    <text evidence="2">The sequence shown here is derived from an EMBL/GenBank/DDBJ whole genome shotgun (WGS) entry which is preliminary data.</text>
</comment>
<dbReference type="RefSeq" id="WP_167276099.1">
    <property type="nucleotide sequence ID" value="NZ_JAASQJ010000006.1"/>
</dbReference>
<dbReference type="InterPro" id="IPR050194">
    <property type="entry name" value="Glycosyltransferase_grp1"/>
</dbReference>
<evidence type="ECO:0000313" key="2">
    <source>
        <dbReference type="EMBL" id="NIJ55753.1"/>
    </source>
</evidence>
<dbReference type="SUPFAM" id="SSF53756">
    <property type="entry name" value="UDP-Glycosyltransferase/glycogen phosphorylase"/>
    <property type="match status" value="1"/>
</dbReference>
<dbReference type="Pfam" id="PF13692">
    <property type="entry name" value="Glyco_trans_1_4"/>
    <property type="match status" value="1"/>
</dbReference>
<keyword evidence="3" id="KW-1185">Reference proteome</keyword>
<reference evidence="2 3" key="1">
    <citation type="submission" date="2020-03" db="EMBL/GenBank/DDBJ databases">
        <title>Genomic Encyclopedia of Type Strains, Phase IV (KMG-IV): sequencing the most valuable type-strain genomes for metagenomic binning, comparative biology and taxonomic classification.</title>
        <authorList>
            <person name="Goeker M."/>
        </authorList>
    </citation>
    <scope>NUCLEOTIDE SEQUENCE [LARGE SCALE GENOMIC DNA]</scope>
    <source>
        <strain evidence="2 3">DSM 102865</strain>
    </source>
</reference>